<dbReference type="Pfam" id="PF07811">
    <property type="entry name" value="TadE"/>
    <property type="match status" value="1"/>
</dbReference>
<feature type="domain" description="TadE-like" evidence="2">
    <location>
        <begin position="9"/>
        <end position="51"/>
    </location>
</feature>
<organism evidence="3 4">
    <name type="scientific">Desulforamulus profundi</name>
    <dbReference type="NCBI Taxonomy" id="1383067"/>
    <lineage>
        <taxon>Bacteria</taxon>
        <taxon>Bacillati</taxon>
        <taxon>Bacillota</taxon>
        <taxon>Clostridia</taxon>
        <taxon>Eubacteriales</taxon>
        <taxon>Peptococcaceae</taxon>
        <taxon>Desulforamulus</taxon>
    </lineage>
</organism>
<comment type="caution">
    <text evidence="3">The sequence shown here is derived from an EMBL/GenBank/DDBJ whole genome shotgun (WGS) entry which is preliminary data.</text>
</comment>
<gene>
    <name evidence="3" type="ORF">P378_00260</name>
</gene>
<keyword evidence="1" id="KW-0472">Membrane</keyword>
<protein>
    <recommendedName>
        <fullName evidence="2">TadE-like domain-containing protein</fullName>
    </recommendedName>
</protein>
<keyword evidence="1" id="KW-0812">Transmembrane</keyword>
<sequence length="137" mass="15535">MNITGDEQGQAMLEFAGSIVIFLVLYLFFITIGLRIADYSAVQKVARDGGRQAVMTGDINKGLEKARQTAWMWKLDPGKTDIYFYSSNYGQRSFITCETKYRSSPFSRMFPTLVGGQPVDEKILTGKATFGWYDYEH</sequence>
<dbReference type="AlphaFoldDB" id="A0A2C6MI45"/>
<dbReference type="InterPro" id="IPR012495">
    <property type="entry name" value="TadE-like_dom"/>
</dbReference>
<keyword evidence="4" id="KW-1185">Reference proteome</keyword>
<evidence type="ECO:0000313" key="4">
    <source>
        <dbReference type="Proteomes" id="UP000222564"/>
    </source>
</evidence>
<name>A0A2C6MI45_9FIRM</name>
<proteinExistence type="predicted"/>
<accession>A0A2C6MI45</accession>
<dbReference type="Proteomes" id="UP000222564">
    <property type="component" value="Unassembled WGS sequence"/>
</dbReference>
<evidence type="ECO:0000313" key="3">
    <source>
        <dbReference type="EMBL" id="PHJ39988.1"/>
    </source>
</evidence>
<evidence type="ECO:0000259" key="2">
    <source>
        <dbReference type="Pfam" id="PF07811"/>
    </source>
</evidence>
<feature type="transmembrane region" description="Helical" evidence="1">
    <location>
        <begin position="15"/>
        <end position="37"/>
    </location>
</feature>
<evidence type="ECO:0000256" key="1">
    <source>
        <dbReference type="SAM" id="Phobius"/>
    </source>
</evidence>
<reference evidence="3 4" key="1">
    <citation type="submission" date="2013-09" db="EMBL/GenBank/DDBJ databases">
        <title>Biodegradation of hydrocarbons in the deep terrestrial subsurface : characterization of a microbial consortium composed of two Desulfotomaculum species originating from a deep geological formation.</title>
        <authorList>
            <person name="Aullo T."/>
            <person name="Berlendis S."/>
            <person name="Lascourreges J.-F."/>
            <person name="Dessort D."/>
            <person name="Saint-Laurent S."/>
            <person name="Schraauwers B."/>
            <person name="Mas J."/>
            <person name="Magot M."/>
            <person name="Ranchou-Peyruse A."/>
        </authorList>
    </citation>
    <scope>NUCLEOTIDE SEQUENCE [LARGE SCALE GENOMIC DNA]</scope>
    <source>
        <strain evidence="3 4">Bs107</strain>
    </source>
</reference>
<dbReference type="EMBL" id="AWQQ01000002">
    <property type="protein sequence ID" value="PHJ39988.1"/>
    <property type="molecule type" value="Genomic_DNA"/>
</dbReference>
<keyword evidence="1" id="KW-1133">Transmembrane helix</keyword>